<keyword evidence="4" id="KW-0375">Hydrogen ion transport</keyword>
<dbReference type="EMBL" id="HBHM01001509">
    <property type="protein sequence ID" value="CAD9721906.1"/>
    <property type="molecule type" value="Transcribed_RNA"/>
</dbReference>
<organism evidence="8">
    <name type="scientific">Chloropicon roscoffensis</name>
    <dbReference type="NCBI Taxonomy" id="1461544"/>
    <lineage>
        <taxon>Eukaryota</taxon>
        <taxon>Viridiplantae</taxon>
        <taxon>Chlorophyta</taxon>
        <taxon>Chloropicophyceae</taxon>
        <taxon>Chloropicales</taxon>
        <taxon>Chloropicaceae</taxon>
        <taxon>Chloropicon</taxon>
    </lineage>
</organism>
<dbReference type="GO" id="GO:0016020">
    <property type="term" value="C:membrane"/>
    <property type="evidence" value="ECO:0007669"/>
    <property type="project" value="UniProtKB-SubCell"/>
</dbReference>
<evidence type="ECO:0000256" key="3">
    <source>
        <dbReference type="ARBA" id="ARBA00022448"/>
    </source>
</evidence>
<dbReference type="InterPro" id="IPR020781">
    <property type="entry name" value="ATPase_OSCP/d_CS"/>
</dbReference>
<comment type="similarity">
    <text evidence="2">Belongs to the ATPase delta chain family.</text>
</comment>
<dbReference type="InterPro" id="IPR000711">
    <property type="entry name" value="ATPase_OSCP/dsu"/>
</dbReference>
<evidence type="ECO:0000256" key="5">
    <source>
        <dbReference type="ARBA" id="ARBA00023065"/>
    </source>
</evidence>
<keyword evidence="7" id="KW-0066">ATP synthesis</keyword>
<dbReference type="PANTHER" id="PTHR11910">
    <property type="entry name" value="ATP SYNTHASE DELTA CHAIN"/>
    <property type="match status" value="1"/>
</dbReference>
<proteinExistence type="inferred from homology"/>
<evidence type="ECO:0000256" key="6">
    <source>
        <dbReference type="ARBA" id="ARBA00023136"/>
    </source>
</evidence>
<dbReference type="PRINTS" id="PR00125">
    <property type="entry name" value="ATPASEDELTA"/>
</dbReference>
<dbReference type="PROSITE" id="PS00389">
    <property type="entry name" value="ATPASE_DELTA"/>
    <property type="match status" value="1"/>
</dbReference>
<dbReference type="NCBIfam" id="TIGR01145">
    <property type="entry name" value="ATP_synt_delta"/>
    <property type="match status" value="1"/>
</dbReference>
<keyword evidence="3" id="KW-0813">Transport</keyword>
<dbReference type="AlphaFoldDB" id="A0A7S2T9E8"/>
<comment type="subcellular location">
    <subcellularLocation>
        <location evidence="1">Membrane</location>
    </subcellularLocation>
</comment>
<keyword evidence="6" id="KW-0472">Membrane</keyword>
<keyword evidence="5" id="KW-0406">Ion transport</keyword>
<dbReference type="HAMAP" id="MF_01416">
    <property type="entry name" value="ATP_synth_delta_bact"/>
    <property type="match status" value="1"/>
</dbReference>
<evidence type="ECO:0000256" key="2">
    <source>
        <dbReference type="ARBA" id="ARBA00007046"/>
    </source>
</evidence>
<dbReference type="Gene3D" id="1.10.520.20">
    <property type="entry name" value="N-terminal domain of the delta subunit of the F1F0-ATP synthase"/>
    <property type="match status" value="1"/>
</dbReference>
<evidence type="ECO:0000256" key="7">
    <source>
        <dbReference type="ARBA" id="ARBA00023310"/>
    </source>
</evidence>
<reference evidence="8" key="1">
    <citation type="submission" date="2021-01" db="EMBL/GenBank/DDBJ databases">
        <authorList>
            <person name="Corre E."/>
            <person name="Pelletier E."/>
            <person name="Niang G."/>
            <person name="Scheremetjew M."/>
            <person name="Finn R."/>
            <person name="Kale V."/>
            <person name="Holt S."/>
            <person name="Cochrane G."/>
            <person name="Meng A."/>
            <person name="Brown T."/>
            <person name="Cohen L."/>
        </authorList>
    </citation>
    <scope>NUCLEOTIDE SEQUENCE</scope>
    <source>
        <strain evidence="8">RCC2335</strain>
    </source>
</reference>
<dbReference type="SUPFAM" id="SSF47928">
    <property type="entry name" value="N-terminal domain of the delta subunit of the F1F0-ATP synthase"/>
    <property type="match status" value="1"/>
</dbReference>
<gene>
    <name evidence="8" type="ORF">CROS1312_LOCUS1174</name>
</gene>
<dbReference type="InterPro" id="IPR026015">
    <property type="entry name" value="ATP_synth_OSCP/delta_N_sf"/>
</dbReference>
<dbReference type="Pfam" id="PF00213">
    <property type="entry name" value="OSCP"/>
    <property type="match status" value="1"/>
</dbReference>
<sequence length="223" mass="23720">MVCGRMTMRSSKGLSLGVSSRRVASGASGSRRRTVMKADQVATQYATAFVQLAKDKNVLDDVRSDMDSVASLMKNDAKLSSFLTNPVADSDKKKELIGAIAKEGEFSALSSNFLCLLVDKQRIGGIADICDSFENIYCEVTDTEVATVTSAAALDNDQQFEIAKKLQKLTGAKNIKLKPKVDSSLISGLVIQYGKGGSKLLDMSAKGQLAAIEAQLLSQAPSA</sequence>
<accession>A0A7S2T9E8</accession>
<evidence type="ECO:0000256" key="1">
    <source>
        <dbReference type="ARBA" id="ARBA00004370"/>
    </source>
</evidence>
<protein>
    <submittedName>
        <fullName evidence="8">Uncharacterized protein</fullName>
    </submittedName>
</protein>
<evidence type="ECO:0000313" key="8">
    <source>
        <dbReference type="EMBL" id="CAD9721906.1"/>
    </source>
</evidence>
<name>A0A7S2T9E8_9CHLO</name>
<dbReference type="GO" id="GO:0046933">
    <property type="term" value="F:proton-transporting ATP synthase activity, rotational mechanism"/>
    <property type="evidence" value="ECO:0007669"/>
    <property type="project" value="InterPro"/>
</dbReference>
<evidence type="ECO:0000256" key="4">
    <source>
        <dbReference type="ARBA" id="ARBA00022781"/>
    </source>
</evidence>